<proteinExistence type="predicted"/>
<dbReference type="AlphaFoldDB" id="A0A6H5GB79"/>
<feature type="non-terminal residue" evidence="2">
    <location>
        <position position="1"/>
    </location>
</feature>
<name>A0A6H5GB79_9HEMI</name>
<organism evidence="2 3">
    <name type="scientific">Nesidiocoris tenuis</name>
    <dbReference type="NCBI Taxonomy" id="355587"/>
    <lineage>
        <taxon>Eukaryota</taxon>
        <taxon>Metazoa</taxon>
        <taxon>Ecdysozoa</taxon>
        <taxon>Arthropoda</taxon>
        <taxon>Hexapoda</taxon>
        <taxon>Insecta</taxon>
        <taxon>Pterygota</taxon>
        <taxon>Neoptera</taxon>
        <taxon>Paraneoptera</taxon>
        <taxon>Hemiptera</taxon>
        <taxon>Heteroptera</taxon>
        <taxon>Panheteroptera</taxon>
        <taxon>Cimicomorpha</taxon>
        <taxon>Miridae</taxon>
        <taxon>Dicyphina</taxon>
        <taxon>Nesidiocoris</taxon>
    </lineage>
</organism>
<dbReference type="Proteomes" id="UP000479000">
    <property type="component" value="Unassembled WGS sequence"/>
</dbReference>
<keyword evidence="3" id="KW-1185">Reference proteome</keyword>
<evidence type="ECO:0000313" key="2">
    <source>
        <dbReference type="EMBL" id="CAA9999389.1"/>
    </source>
</evidence>
<reference evidence="2 3" key="1">
    <citation type="submission" date="2020-02" db="EMBL/GenBank/DDBJ databases">
        <authorList>
            <person name="Ferguson B K."/>
        </authorList>
    </citation>
    <scope>NUCLEOTIDE SEQUENCE [LARGE SCALE GENOMIC DNA]</scope>
</reference>
<feature type="region of interest" description="Disordered" evidence="1">
    <location>
        <begin position="9"/>
        <end position="35"/>
    </location>
</feature>
<gene>
    <name evidence="2" type="ORF">NTEN_LOCUS5672</name>
</gene>
<protein>
    <submittedName>
        <fullName evidence="2">Uncharacterized protein</fullName>
    </submittedName>
</protein>
<sequence>AFRPITEVVPGVPCRPQGERRNQSGHVAGPLLGGMIKPIKSNPRLELRL</sequence>
<evidence type="ECO:0000313" key="3">
    <source>
        <dbReference type="Proteomes" id="UP000479000"/>
    </source>
</evidence>
<evidence type="ECO:0000256" key="1">
    <source>
        <dbReference type="SAM" id="MobiDB-lite"/>
    </source>
</evidence>
<dbReference type="EMBL" id="CADCXU010008734">
    <property type="protein sequence ID" value="CAA9999389.1"/>
    <property type="molecule type" value="Genomic_DNA"/>
</dbReference>
<accession>A0A6H5GB79</accession>